<dbReference type="EMBL" id="CAJPEV010000580">
    <property type="protein sequence ID" value="CAG0886646.1"/>
    <property type="molecule type" value="Genomic_DNA"/>
</dbReference>
<dbReference type="Pfam" id="PF05978">
    <property type="entry name" value="UNC-93"/>
    <property type="match status" value="1"/>
</dbReference>
<feature type="transmembrane region" description="Helical" evidence="9">
    <location>
        <begin position="213"/>
        <end position="237"/>
    </location>
</feature>
<dbReference type="InterPro" id="IPR010291">
    <property type="entry name" value="Ion_channel_UNC-93"/>
</dbReference>
<dbReference type="InterPro" id="IPR051617">
    <property type="entry name" value="UNC-93-like_regulator"/>
</dbReference>
<evidence type="ECO:0000256" key="6">
    <source>
        <dbReference type="ARBA" id="ARBA00023180"/>
    </source>
</evidence>
<proteinExistence type="inferred from homology"/>
<evidence type="ECO:0000256" key="3">
    <source>
        <dbReference type="ARBA" id="ARBA00022692"/>
    </source>
</evidence>
<evidence type="ECO:0000256" key="7">
    <source>
        <dbReference type="ARBA" id="ARBA00040302"/>
    </source>
</evidence>
<dbReference type="PANTHER" id="PTHR23294:SF0">
    <property type="entry name" value="UNC93-LIKE PROTEIN MFSD11"/>
    <property type="match status" value="1"/>
</dbReference>
<evidence type="ECO:0000256" key="9">
    <source>
        <dbReference type="SAM" id="Phobius"/>
    </source>
</evidence>
<name>A0A7R8X5I3_9CRUS</name>
<comment type="similarity">
    <text evidence="2">Belongs to the unc-93 family.</text>
</comment>
<reference evidence="10" key="1">
    <citation type="submission" date="2020-11" db="EMBL/GenBank/DDBJ databases">
        <authorList>
            <person name="Tran Van P."/>
        </authorList>
    </citation>
    <scope>NUCLEOTIDE SEQUENCE</scope>
</reference>
<organism evidence="10">
    <name type="scientific">Darwinula stevensoni</name>
    <dbReference type="NCBI Taxonomy" id="69355"/>
    <lineage>
        <taxon>Eukaryota</taxon>
        <taxon>Metazoa</taxon>
        <taxon>Ecdysozoa</taxon>
        <taxon>Arthropoda</taxon>
        <taxon>Crustacea</taxon>
        <taxon>Oligostraca</taxon>
        <taxon>Ostracoda</taxon>
        <taxon>Podocopa</taxon>
        <taxon>Podocopida</taxon>
        <taxon>Darwinulocopina</taxon>
        <taxon>Darwinuloidea</taxon>
        <taxon>Darwinulidae</taxon>
        <taxon>Darwinula</taxon>
    </lineage>
</organism>
<protein>
    <recommendedName>
        <fullName evidence="7">UNC93-like protein MFSD11</fullName>
    </recommendedName>
    <alternativeName>
        <fullName evidence="8">Major facilitator superfamily domain-containing protein 11</fullName>
    </alternativeName>
</protein>
<evidence type="ECO:0000256" key="5">
    <source>
        <dbReference type="ARBA" id="ARBA00023136"/>
    </source>
</evidence>
<keyword evidence="6" id="KW-0325">Glycoprotein</keyword>
<evidence type="ECO:0000313" key="10">
    <source>
        <dbReference type="EMBL" id="CAD7244186.1"/>
    </source>
</evidence>
<sequence>MDAMLRNVILMGVSLMLIFTAFQTTGIIEQTVISSVKTDDPSFNGDGYLSLAIIYAAFATANWLAPSILSLSGPKYGMIMGAIPYIIFVGCFLKPTTWSLYLTSVLVGIGAAVLWTAQGNYLTLNSNETTMGRNSGIFWAIFQCSMLFGNIFVFYAFDGLSYIEEHTRRLVFLVLLGVSIAGLLLAFLLGTVSHSDAIANEAPLQALKEAPKLLVTQQMFLLCFTFIYTGLELSFFSGVYSTAIGFTLAFGERAKRLVGLSGVFIGVGEIFGGLLFGILGKKTTRYGRDPVVLLGCLVHLGCFYLIFLNLPDDSPFGKTSHLAPIESSTHCDNNYFLLFFFLFHHSANLAMLCSFLLGFGDACFNTQVIALLGILYSENSAPAFAIFKFFQSLAAAACFFYSGSIGLHYQLLILVVTVIGGTYSFWWVDWTRTSPSLEIDSVDDDAGTDVDAQGAQ</sequence>
<dbReference type="PANTHER" id="PTHR23294">
    <property type="entry name" value="ET TRANSLATION PRODUCT-RELATED"/>
    <property type="match status" value="1"/>
</dbReference>
<feature type="transmembrane region" description="Helical" evidence="9">
    <location>
        <begin position="169"/>
        <end position="192"/>
    </location>
</feature>
<evidence type="ECO:0000256" key="4">
    <source>
        <dbReference type="ARBA" id="ARBA00022989"/>
    </source>
</evidence>
<evidence type="ECO:0000313" key="11">
    <source>
        <dbReference type="Proteomes" id="UP000677054"/>
    </source>
</evidence>
<evidence type="ECO:0000256" key="2">
    <source>
        <dbReference type="ARBA" id="ARBA00009172"/>
    </source>
</evidence>
<feature type="transmembrane region" description="Helical" evidence="9">
    <location>
        <begin position="409"/>
        <end position="428"/>
    </location>
</feature>
<feature type="transmembrane region" description="Helical" evidence="9">
    <location>
        <begin position="47"/>
        <end position="64"/>
    </location>
</feature>
<keyword evidence="5 9" id="KW-0472">Membrane</keyword>
<comment type="subcellular location">
    <subcellularLocation>
        <location evidence="1">Membrane</location>
        <topology evidence="1">Multi-pass membrane protein</topology>
    </subcellularLocation>
</comment>
<keyword evidence="3 9" id="KW-0812">Transmembrane</keyword>
<dbReference type="InterPro" id="IPR036259">
    <property type="entry name" value="MFS_trans_sf"/>
</dbReference>
<dbReference type="EMBL" id="LR900097">
    <property type="protein sequence ID" value="CAD7244186.1"/>
    <property type="molecule type" value="Genomic_DNA"/>
</dbReference>
<dbReference type="CDD" id="cd17407">
    <property type="entry name" value="MFS_MFSD11"/>
    <property type="match status" value="1"/>
</dbReference>
<feature type="transmembrane region" description="Helical" evidence="9">
    <location>
        <begin position="136"/>
        <end position="157"/>
    </location>
</feature>
<evidence type="ECO:0000256" key="8">
    <source>
        <dbReference type="ARBA" id="ARBA00041910"/>
    </source>
</evidence>
<dbReference type="OrthoDB" id="196103at2759"/>
<evidence type="ECO:0000256" key="1">
    <source>
        <dbReference type="ARBA" id="ARBA00004141"/>
    </source>
</evidence>
<gene>
    <name evidence="10" type="ORF">DSTB1V02_LOCUS4087</name>
</gene>
<accession>A0A7R8X5I3</accession>
<dbReference type="AlphaFoldDB" id="A0A7R8X5I3"/>
<feature type="transmembrane region" description="Helical" evidence="9">
    <location>
        <begin position="101"/>
        <end position="124"/>
    </location>
</feature>
<dbReference type="GO" id="GO:0016020">
    <property type="term" value="C:membrane"/>
    <property type="evidence" value="ECO:0007669"/>
    <property type="project" value="UniProtKB-SubCell"/>
</dbReference>
<feature type="transmembrane region" description="Helical" evidence="9">
    <location>
        <begin position="291"/>
        <end position="310"/>
    </location>
</feature>
<dbReference type="SUPFAM" id="SSF103473">
    <property type="entry name" value="MFS general substrate transporter"/>
    <property type="match status" value="1"/>
</dbReference>
<feature type="transmembrane region" description="Helical" evidence="9">
    <location>
        <begin position="257"/>
        <end position="279"/>
    </location>
</feature>
<feature type="transmembrane region" description="Helical" evidence="9">
    <location>
        <begin position="76"/>
        <end position="95"/>
    </location>
</feature>
<dbReference type="Gene3D" id="1.20.1250.20">
    <property type="entry name" value="MFS general substrate transporter like domains"/>
    <property type="match status" value="2"/>
</dbReference>
<dbReference type="Proteomes" id="UP000677054">
    <property type="component" value="Unassembled WGS sequence"/>
</dbReference>
<keyword evidence="4 9" id="KW-1133">Transmembrane helix</keyword>
<keyword evidence="11" id="KW-1185">Reference proteome</keyword>